<keyword evidence="7" id="KW-0479">Metal-binding</keyword>
<keyword evidence="18" id="KW-1185">Reference proteome</keyword>
<dbReference type="GO" id="GO:0016779">
    <property type="term" value="F:nucleotidyltransferase activity"/>
    <property type="evidence" value="ECO:0007669"/>
    <property type="project" value="UniProtKB-KW"/>
</dbReference>
<dbReference type="GO" id="GO:0004519">
    <property type="term" value="F:endonuclease activity"/>
    <property type="evidence" value="ECO:0007669"/>
    <property type="project" value="UniProtKB-KW"/>
</dbReference>
<proteinExistence type="inferred from homology"/>
<dbReference type="PROSITE" id="PS52020">
    <property type="entry name" value="CRESS_DNA_REP"/>
    <property type="match status" value="1"/>
</dbReference>
<dbReference type="Gene3D" id="3.40.50.300">
    <property type="entry name" value="P-loop containing nucleotide triphosphate hydrolases"/>
    <property type="match status" value="1"/>
</dbReference>
<name>A0A9N9EK08_9GLOM</name>
<reference evidence="17" key="1">
    <citation type="submission" date="2021-06" db="EMBL/GenBank/DDBJ databases">
        <authorList>
            <person name="Kallberg Y."/>
            <person name="Tangrot J."/>
            <person name="Rosling A."/>
        </authorList>
    </citation>
    <scope>NUCLEOTIDE SEQUENCE</scope>
    <source>
        <strain evidence="17">MA453B</strain>
    </source>
</reference>
<evidence type="ECO:0000256" key="5">
    <source>
        <dbReference type="ARBA" id="ARBA00022705"/>
    </source>
</evidence>
<dbReference type="AlphaFoldDB" id="A0A9N9EK08"/>
<dbReference type="GO" id="GO:0046872">
    <property type="term" value="F:metal ion binding"/>
    <property type="evidence" value="ECO:0007669"/>
    <property type="project" value="UniProtKB-KW"/>
</dbReference>
<sequence length="453" mass="54603">MKSQYRLQAKQLLFSFDRCYFDPEDILQHIRFVFIEKNITISSYYISTDKQNIKAFVILDRRINLSNSNLFELDFGEVSYTPTIESFRSLKTIRKYFKKNKKNRFITNIKEINNDKEKKKLLEFFEKIFSKRTIITTYYLSNYIIVSEPHRDGNSHKHVYLKLDKKIRIRKETFFDIKTQESLYHPNIQGVRSTKSVIDYILKFGDYISKYKIDNLKVAQTVIKREIEEGRYITNSKIAQDYPSTYTIYGKRLLDWKTKIEEEYYKHPGNPFVEFHYGDKHCGKSTYVEKFSDKEAYRLENHWFDGYNAQKILVIDEFNGSQLQYTTLLKILSGQQQRLEIKGSKELSHIKHVIITSNFDIKSLYQNLEYNKDQLGWRIDAIWRYQKSDNGFSERKCEKNPYLEQQHRKYLKQIEYHKYFKENWDLLEDNLSVTKNIFHKNYSTLVFDMSLRG</sequence>
<keyword evidence="8" id="KW-0547">Nucleotide-binding</keyword>
<accession>A0A9N9EK08</accession>
<dbReference type="InterPro" id="IPR000605">
    <property type="entry name" value="Helicase_SF3_ssDNA/RNA_vir"/>
</dbReference>
<organism evidence="17 18">
    <name type="scientific">Dentiscutata erythropus</name>
    <dbReference type="NCBI Taxonomy" id="1348616"/>
    <lineage>
        <taxon>Eukaryota</taxon>
        <taxon>Fungi</taxon>
        <taxon>Fungi incertae sedis</taxon>
        <taxon>Mucoromycota</taxon>
        <taxon>Glomeromycotina</taxon>
        <taxon>Glomeromycetes</taxon>
        <taxon>Diversisporales</taxon>
        <taxon>Gigasporaceae</taxon>
        <taxon>Dentiscutata</taxon>
    </lineage>
</organism>
<keyword evidence="5" id="KW-0235">DNA replication</keyword>
<keyword evidence="6" id="KW-0540">Nuclease</keyword>
<evidence type="ECO:0000256" key="13">
    <source>
        <dbReference type="ARBA" id="ARBA00023268"/>
    </source>
</evidence>
<evidence type="ECO:0000256" key="9">
    <source>
        <dbReference type="ARBA" id="ARBA00022759"/>
    </source>
</evidence>
<evidence type="ECO:0000256" key="1">
    <source>
        <dbReference type="ARBA" id="ARBA00001936"/>
    </source>
</evidence>
<evidence type="ECO:0000256" key="3">
    <source>
        <dbReference type="ARBA" id="ARBA00022679"/>
    </source>
</evidence>
<dbReference type="OrthoDB" id="2435815at2759"/>
<dbReference type="Pfam" id="PF00910">
    <property type="entry name" value="RNA_helicase"/>
    <property type="match status" value="1"/>
</dbReference>
<keyword evidence="10" id="KW-0378">Hydrolase</keyword>
<evidence type="ECO:0000256" key="4">
    <source>
        <dbReference type="ARBA" id="ARBA00022695"/>
    </source>
</evidence>
<comment type="similarity">
    <text evidence="2">Belongs to the nanoviruses/circoviruses replication-associated protein family.</text>
</comment>
<dbReference type="GO" id="GO:0016787">
    <property type="term" value="F:hydrolase activity"/>
    <property type="evidence" value="ECO:0007669"/>
    <property type="project" value="UniProtKB-KW"/>
</dbReference>
<keyword evidence="4" id="KW-0548">Nucleotidyltransferase</keyword>
<evidence type="ECO:0000313" key="17">
    <source>
        <dbReference type="EMBL" id="CAG8677360.1"/>
    </source>
</evidence>
<dbReference type="GO" id="GO:0000166">
    <property type="term" value="F:nucleotide binding"/>
    <property type="evidence" value="ECO:0007669"/>
    <property type="project" value="UniProtKB-KW"/>
</dbReference>
<dbReference type="GO" id="GO:0006260">
    <property type="term" value="P:DNA replication"/>
    <property type="evidence" value="ECO:0007669"/>
    <property type="project" value="UniProtKB-KW"/>
</dbReference>
<dbReference type="InterPro" id="IPR027417">
    <property type="entry name" value="P-loop_NTPase"/>
</dbReference>
<keyword evidence="3" id="KW-0808">Transferase</keyword>
<dbReference type="SUPFAM" id="SSF52540">
    <property type="entry name" value="P-loop containing nucleoside triphosphate hydrolases"/>
    <property type="match status" value="1"/>
</dbReference>
<dbReference type="Gene3D" id="3.40.1310.20">
    <property type="match status" value="1"/>
</dbReference>
<dbReference type="EMBL" id="CAJVPY010007238">
    <property type="protein sequence ID" value="CAG8677360.1"/>
    <property type="molecule type" value="Genomic_DNA"/>
</dbReference>
<keyword evidence="12" id="KW-0238">DNA-binding</keyword>
<keyword evidence="9" id="KW-0255">Endonuclease</keyword>
<feature type="non-terminal residue" evidence="17">
    <location>
        <position position="1"/>
    </location>
</feature>
<evidence type="ECO:0000259" key="16">
    <source>
        <dbReference type="PROSITE" id="PS52020"/>
    </source>
</evidence>
<evidence type="ECO:0000256" key="7">
    <source>
        <dbReference type="ARBA" id="ARBA00022723"/>
    </source>
</evidence>
<evidence type="ECO:0000256" key="10">
    <source>
        <dbReference type="ARBA" id="ARBA00022801"/>
    </source>
</evidence>
<dbReference type="GO" id="GO:0003724">
    <property type="term" value="F:RNA helicase activity"/>
    <property type="evidence" value="ECO:0007669"/>
    <property type="project" value="InterPro"/>
</dbReference>
<evidence type="ECO:0000256" key="2">
    <source>
        <dbReference type="ARBA" id="ARBA00008545"/>
    </source>
</evidence>
<dbReference type="Proteomes" id="UP000789405">
    <property type="component" value="Unassembled WGS sequence"/>
</dbReference>
<gene>
    <name evidence="17" type="ORF">DERYTH_LOCUS11591</name>
</gene>
<evidence type="ECO:0000256" key="6">
    <source>
        <dbReference type="ARBA" id="ARBA00022722"/>
    </source>
</evidence>
<keyword evidence="13" id="KW-0511">Multifunctional enzyme</keyword>
<feature type="domain" description="CRESS-DNA virus Rep endonuclease" evidence="16">
    <location>
        <begin position="99"/>
        <end position="216"/>
    </location>
</feature>
<evidence type="ECO:0000313" key="18">
    <source>
        <dbReference type="Proteomes" id="UP000789405"/>
    </source>
</evidence>
<protein>
    <recommendedName>
        <fullName evidence="14">ATP-dependent helicase Rep</fullName>
    </recommendedName>
    <alternativeName>
        <fullName evidence="15">RepP</fullName>
    </alternativeName>
</protein>
<dbReference type="GO" id="GO:0003723">
    <property type="term" value="F:RNA binding"/>
    <property type="evidence" value="ECO:0007669"/>
    <property type="project" value="InterPro"/>
</dbReference>
<evidence type="ECO:0000256" key="14">
    <source>
        <dbReference type="ARBA" id="ARBA00030754"/>
    </source>
</evidence>
<dbReference type="InterPro" id="IPR049912">
    <property type="entry name" value="CRESS_DNA_REP"/>
</dbReference>
<dbReference type="GO" id="GO:0003677">
    <property type="term" value="F:DNA binding"/>
    <property type="evidence" value="ECO:0007669"/>
    <property type="project" value="UniProtKB-KW"/>
</dbReference>
<evidence type="ECO:0000256" key="8">
    <source>
        <dbReference type="ARBA" id="ARBA00022741"/>
    </source>
</evidence>
<keyword evidence="11" id="KW-0190">Covalent protein-DNA linkage</keyword>
<evidence type="ECO:0000256" key="11">
    <source>
        <dbReference type="ARBA" id="ARBA00023124"/>
    </source>
</evidence>
<comment type="cofactor">
    <cofactor evidence="1">
        <name>Mn(2+)</name>
        <dbReference type="ChEBI" id="CHEBI:29035"/>
    </cofactor>
</comment>
<comment type="caution">
    <text evidence="17">The sequence shown here is derived from an EMBL/GenBank/DDBJ whole genome shotgun (WGS) entry which is preliminary data.</text>
</comment>
<evidence type="ECO:0000256" key="12">
    <source>
        <dbReference type="ARBA" id="ARBA00023125"/>
    </source>
</evidence>
<dbReference type="Pfam" id="PF00799">
    <property type="entry name" value="Gemini_AL1"/>
    <property type="match status" value="1"/>
</dbReference>
<dbReference type="SUPFAM" id="SSF55464">
    <property type="entry name" value="Origin of replication-binding domain, RBD-like"/>
    <property type="match status" value="2"/>
</dbReference>
<evidence type="ECO:0000256" key="15">
    <source>
        <dbReference type="ARBA" id="ARBA00032243"/>
    </source>
</evidence>